<dbReference type="Gene3D" id="2.40.70.10">
    <property type="entry name" value="Acid Proteases"/>
    <property type="match status" value="2"/>
</dbReference>
<feature type="active site" evidence="5">
    <location>
        <position position="215"/>
    </location>
</feature>
<dbReference type="CDD" id="cd06097">
    <property type="entry name" value="Aspergillopepsin_like"/>
    <property type="match status" value="1"/>
</dbReference>
<keyword evidence="4 6" id="KW-0378">Hydrolase</keyword>
<dbReference type="SUPFAM" id="SSF50630">
    <property type="entry name" value="Acid proteases"/>
    <property type="match status" value="1"/>
</dbReference>
<name>A0A2C5ZCS4_9HYPO</name>
<dbReference type="FunFam" id="2.40.70.10:FF:000026">
    <property type="entry name" value="Endothiapepsin"/>
    <property type="match status" value="1"/>
</dbReference>
<dbReference type="InterPro" id="IPR033121">
    <property type="entry name" value="PEPTIDASE_A1"/>
</dbReference>
<dbReference type="PRINTS" id="PR00792">
    <property type="entry name" value="PEPSIN"/>
</dbReference>
<dbReference type="PANTHER" id="PTHR47966:SF2">
    <property type="entry name" value="ASPERGILLOPEPSIN-1-RELATED"/>
    <property type="match status" value="1"/>
</dbReference>
<proteinExistence type="inferred from homology"/>
<protein>
    <recommendedName>
        <fullName evidence="8">Peptidase A1 domain-containing protein</fullName>
    </recommendedName>
</protein>
<dbReference type="Pfam" id="PF00026">
    <property type="entry name" value="Asp"/>
    <property type="match status" value="1"/>
</dbReference>
<comment type="caution">
    <text evidence="9">The sequence shown here is derived from an EMBL/GenBank/DDBJ whole genome shotgun (WGS) entry which is preliminary data.</text>
</comment>
<gene>
    <name evidence="9" type="ORF">CDD82_2834</name>
</gene>
<comment type="similarity">
    <text evidence="1 6">Belongs to the peptidase A1 family.</text>
</comment>
<dbReference type="InterPro" id="IPR034163">
    <property type="entry name" value="Aspergillopepsin-like_cat_dom"/>
</dbReference>
<evidence type="ECO:0000256" key="2">
    <source>
        <dbReference type="ARBA" id="ARBA00022670"/>
    </source>
</evidence>
<dbReference type="AlphaFoldDB" id="A0A2C5ZCS4"/>
<feature type="domain" description="Peptidase A1" evidence="8">
    <location>
        <begin position="12"/>
        <end position="321"/>
    </location>
</feature>
<dbReference type="OrthoDB" id="2747330at2759"/>
<evidence type="ECO:0000256" key="7">
    <source>
        <dbReference type="SAM" id="MobiDB-lite"/>
    </source>
</evidence>
<evidence type="ECO:0000313" key="10">
    <source>
        <dbReference type="Proteomes" id="UP000224854"/>
    </source>
</evidence>
<dbReference type="GO" id="GO:0006508">
    <property type="term" value="P:proteolysis"/>
    <property type="evidence" value="ECO:0007669"/>
    <property type="project" value="UniProtKB-KW"/>
</dbReference>
<dbReference type="InterPro" id="IPR021109">
    <property type="entry name" value="Peptidase_aspartic_dom_sf"/>
</dbReference>
<feature type="region of interest" description="Disordered" evidence="7">
    <location>
        <begin position="1"/>
        <end position="21"/>
    </location>
</feature>
<organism evidence="9 10">
    <name type="scientific">Ophiocordyceps australis</name>
    <dbReference type="NCBI Taxonomy" id="1399860"/>
    <lineage>
        <taxon>Eukaryota</taxon>
        <taxon>Fungi</taxon>
        <taxon>Dikarya</taxon>
        <taxon>Ascomycota</taxon>
        <taxon>Pezizomycotina</taxon>
        <taxon>Sordariomycetes</taxon>
        <taxon>Hypocreomycetidae</taxon>
        <taxon>Hypocreales</taxon>
        <taxon>Ophiocordycipitaceae</taxon>
        <taxon>Ophiocordyceps</taxon>
    </lineage>
</organism>
<reference evidence="9 10" key="1">
    <citation type="submission" date="2017-06" db="EMBL/GenBank/DDBJ databases">
        <title>Ant-infecting Ophiocordyceps genomes reveal a high diversity of potential behavioral manipulation genes and a possible major role for enterotoxins.</title>
        <authorList>
            <person name="De Bekker C."/>
            <person name="Evans H.C."/>
            <person name="Brachmann A."/>
            <person name="Hughes D.P."/>
        </authorList>
    </citation>
    <scope>NUCLEOTIDE SEQUENCE [LARGE SCALE GENOMIC DNA]</scope>
    <source>
        <strain evidence="9 10">1348a</strain>
    </source>
</reference>
<evidence type="ECO:0000313" key="9">
    <source>
        <dbReference type="EMBL" id="PHH78807.1"/>
    </source>
</evidence>
<keyword evidence="2 6" id="KW-0645">Protease</keyword>
<feature type="compositionally biased region" description="Basic residues" evidence="7">
    <location>
        <begin position="1"/>
        <end position="12"/>
    </location>
</feature>
<sequence length="325" mass="35508">MRRRRRRRRAGRGPKVEIGTPPQKLLLDFDTGSSDLWVFSTQTNQSQAGSHALYDPSKSTSAKKIEGATWSVSYLDKSMSTGDVYRDVVRIGGLEVEDQAVESARTISDSFAAQGANFSGLLGLAFDSLNTVKPRKEKTWLTNMMADLQEPLFTTSLKAGQDGSYTFGFIDKSQYEGEIAYTPLVKARGIWEFITNGWAIGNEPMSFDSIDAIADTGTSLLYLPDNIVKAYWSRVPGAQKLQDAMWVHPCNAKLPDFSFAVVASRMTIPGEFMKFAPIDEAGTLCVGGMQPSIGGLSLFGDVALKAAFVVWDVGNSRLGFAKPAR</sequence>
<dbReference type="EMBL" id="NJEU01000209">
    <property type="protein sequence ID" value="PHH78807.1"/>
    <property type="molecule type" value="Genomic_DNA"/>
</dbReference>
<keyword evidence="10" id="KW-1185">Reference proteome</keyword>
<dbReference type="PROSITE" id="PS51767">
    <property type="entry name" value="PEPTIDASE_A1"/>
    <property type="match status" value="1"/>
</dbReference>
<dbReference type="PANTHER" id="PTHR47966">
    <property type="entry name" value="BETA-SITE APP-CLEAVING ENZYME, ISOFORM A-RELATED"/>
    <property type="match status" value="1"/>
</dbReference>
<feature type="active site" evidence="5">
    <location>
        <position position="30"/>
    </location>
</feature>
<evidence type="ECO:0000256" key="4">
    <source>
        <dbReference type="ARBA" id="ARBA00022801"/>
    </source>
</evidence>
<evidence type="ECO:0000256" key="6">
    <source>
        <dbReference type="RuleBase" id="RU000454"/>
    </source>
</evidence>
<evidence type="ECO:0000259" key="8">
    <source>
        <dbReference type="PROSITE" id="PS51767"/>
    </source>
</evidence>
<dbReference type="PROSITE" id="PS00141">
    <property type="entry name" value="ASP_PROTEASE"/>
    <property type="match status" value="2"/>
</dbReference>
<evidence type="ECO:0000256" key="1">
    <source>
        <dbReference type="ARBA" id="ARBA00007447"/>
    </source>
</evidence>
<dbReference type="Proteomes" id="UP000224854">
    <property type="component" value="Unassembled WGS sequence"/>
</dbReference>
<dbReference type="InterPro" id="IPR001461">
    <property type="entry name" value="Aspartic_peptidase_A1"/>
</dbReference>
<evidence type="ECO:0000256" key="5">
    <source>
        <dbReference type="PIRSR" id="PIRSR601461-1"/>
    </source>
</evidence>
<accession>A0A2C5ZCS4</accession>
<dbReference type="GO" id="GO:0004190">
    <property type="term" value="F:aspartic-type endopeptidase activity"/>
    <property type="evidence" value="ECO:0007669"/>
    <property type="project" value="UniProtKB-KW"/>
</dbReference>
<keyword evidence="3 6" id="KW-0064">Aspartyl protease</keyword>
<dbReference type="InterPro" id="IPR001969">
    <property type="entry name" value="Aspartic_peptidase_AS"/>
</dbReference>
<evidence type="ECO:0000256" key="3">
    <source>
        <dbReference type="ARBA" id="ARBA00022750"/>
    </source>
</evidence>